<dbReference type="Proteomes" id="UP001470230">
    <property type="component" value="Unassembled WGS sequence"/>
</dbReference>
<evidence type="ECO:0000313" key="1">
    <source>
        <dbReference type="EMBL" id="KAK8890968.1"/>
    </source>
</evidence>
<accession>A0ABR2KJ16</accession>
<dbReference type="PANTHER" id="PTHR24159:SF5">
    <property type="entry name" value="ANK_REP_REGION DOMAIN-CONTAINING PROTEIN"/>
    <property type="match status" value="1"/>
</dbReference>
<evidence type="ECO:0000313" key="2">
    <source>
        <dbReference type="Proteomes" id="UP001470230"/>
    </source>
</evidence>
<reference evidence="1 2" key="1">
    <citation type="submission" date="2024-04" db="EMBL/GenBank/DDBJ databases">
        <title>Tritrichomonas musculus Genome.</title>
        <authorList>
            <person name="Alves-Ferreira E."/>
            <person name="Grigg M."/>
            <person name="Lorenzi H."/>
            <person name="Galac M."/>
        </authorList>
    </citation>
    <scope>NUCLEOTIDE SEQUENCE [LARGE SCALE GENOMIC DNA]</scope>
    <source>
        <strain evidence="1 2">EAF2021</strain>
    </source>
</reference>
<dbReference type="PANTHER" id="PTHR24159">
    <property type="match status" value="1"/>
</dbReference>
<comment type="caution">
    <text evidence="1">The sequence shown here is derived from an EMBL/GenBank/DDBJ whole genome shotgun (WGS) entry which is preliminary data.</text>
</comment>
<evidence type="ECO:0008006" key="3">
    <source>
        <dbReference type="Google" id="ProtNLM"/>
    </source>
</evidence>
<name>A0ABR2KJ16_9EUKA</name>
<keyword evidence="2" id="KW-1185">Reference proteome</keyword>
<dbReference type="Gene3D" id="1.25.40.20">
    <property type="entry name" value="Ankyrin repeat-containing domain"/>
    <property type="match status" value="1"/>
</dbReference>
<organism evidence="1 2">
    <name type="scientific">Tritrichomonas musculus</name>
    <dbReference type="NCBI Taxonomy" id="1915356"/>
    <lineage>
        <taxon>Eukaryota</taxon>
        <taxon>Metamonada</taxon>
        <taxon>Parabasalia</taxon>
        <taxon>Tritrichomonadida</taxon>
        <taxon>Tritrichomonadidae</taxon>
        <taxon>Tritrichomonas</taxon>
    </lineage>
</organism>
<dbReference type="SUPFAM" id="SSF48403">
    <property type="entry name" value="Ankyrin repeat"/>
    <property type="match status" value="1"/>
</dbReference>
<dbReference type="Pfam" id="PF12796">
    <property type="entry name" value="Ank_2"/>
    <property type="match status" value="1"/>
</dbReference>
<proteinExistence type="predicted"/>
<sequence>MTNYLSSFNEDVLKNAISLSSFQDMLINATQQLLENILQTIESIFFVSKQSTIPQLVHLLFIASEYRYLKVPYYCYILQKIIETHQDELLTAKIKKSLLHSFIQPATIHNARCFFIRSCMKTGILTPEEIVDTIHKHYLMRPSNPDRLIYSFCWFCPEIESLNNPLFNTILTSFNQNVQSGMIIPMFVNFLRIFEPLSSNNWQIYHTCCQYGFNPDRYAIIICRDEVEVLKTEFEKSNDDPNEYVIPECVFDCTHILSESKPSLLQVAAYFGSMKCFDYLLSIGSDIRFQSDQRHSLLMFAVAGGSLEMIKKVIAIEEEKAHHKVNMNKVLETAARFHQNEVFYFLLDRSIKNRYLTSEREYYQLIINDCVISNNLSLLIKSLEKGVDINHSDICNVFNSIFF</sequence>
<dbReference type="EMBL" id="JAPFFF010000004">
    <property type="protein sequence ID" value="KAK8890968.1"/>
    <property type="molecule type" value="Genomic_DNA"/>
</dbReference>
<protein>
    <recommendedName>
        <fullName evidence="3">DUF3447 domain-containing protein</fullName>
    </recommendedName>
</protein>
<dbReference type="InterPro" id="IPR002110">
    <property type="entry name" value="Ankyrin_rpt"/>
</dbReference>
<dbReference type="InterPro" id="IPR036770">
    <property type="entry name" value="Ankyrin_rpt-contain_sf"/>
</dbReference>
<gene>
    <name evidence="1" type="ORF">M9Y10_028169</name>
</gene>